<keyword evidence="3" id="KW-1185">Reference proteome</keyword>
<proteinExistence type="predicted"/>
<reference evidence="2 3" key="1">
    <citation type="submission" date="2023-03" db="EMBL/GenBank/DDBJ databases">
        <title>Genome insight into feeding habits of ladybird beetles.</title>
        <authorList>
            <person name="Li H.-S."/>
            <person name="Huang Y.-H."/>
            <person name="Pang H."/>
        </authorList>
    </citation>
    <scope>NUCLEOTIDE SEQUENCE [LARGE SCALE GENOMIC DNA]</scope>
    <source>
        <strain evidence="2">SYSU_2023b</strain>
        <tissue evidence="2">Whole body</tissue>
    </source>
</reference>
<evidence type="ECO:0000313" key="3">
    <source>
        <dbReference type="Proteomes" id="UP001431783"/>
    </source>
</evidence>
<dbReference type="AlphaFoldDB" id="A0AAW1UA75"/>
<comment type="caution">
    <text evidence="2">The sequence shown here is derived from an EMBL/GenBank/DDBJ whole genome shotgun (WGS) entry which is preliminary data.</text>
</comment>
<dbReference type="Proteomes" id="UP001431783">
    <property type="component" value="Unassembled WGS sequence"/>
</dbReference>
<feature type="region of interest" description="Disordered" evidence="1">
    <location>
        <begin position="49"/>
        <end position="69"/>
    </location>
</feature>
<sequence length="89" mass="9759">MATVDHPNVLQLLAGCMTSDMITWLYKTLDPSSLRKHVKTVHGAEFYANKKHKGVEGSSHDGSAGLDSSPDVKICRAINCQPQQSKHQI</sequence>
<accession>A0AAW1UA75</accession>
<name>A0AAW1UA75_9CUCU</name>
<evidence type="ECO:0000313" key="2">
    <source>
        <dbReference type="EMBL" id="KAK9877612.1"/>
    </source>
</evidence>
<dbReference type="EMBL" id="JARQZJ010000043">
    <property type="protein sequence ID" value="KAK9877612.1"/>
    <property type="molecule type" value="Genomic_DNA"/>
</dbReference>
<organism evidence="2 3">
    <name type="scientific">Henosepilachna vigintioctopunctata</name>
    <dbReference type="NCBI Taxonomy" id="420089"/>
    <lineage>
        <taxon>Eukaryota</taxon>
        <taxon>Metazoa</taxon>
        <taxon>Ecdysozoa</taxon>
        <taxon>Arthropoda</taxon>
        <taxon>Hexapoda</taxon>
        <taxon>Insecta</taxon>
        <taxon>Pterygota</taxon>
        <taxon>Neoptera</taxon>
        <taxon>Endopterygota</taxon>
        <taxon>Coleoptera</taxon>
        <taxon>Polyphaga</taxon>
        <taxon>Cucujiformia</taxon>
        <taxon>Coccinelloidea</taxon>
        <taxon>Coccinellidae</taxon>
        <taxon>Epilachninae</taxon>
        <taxon>Epilachnini</taxon>
        <taxon>Henosepilachna</taxon>
    </lineage>
</organism>
<evidence type="ECO:0008006" key="4">
    <source>
        <dbReference type="Google" id="ProtNLM"/>
    </source>
</evidence>
<evidence type="ECO:0000256" key="1">
    <source>
        <dbReference type="SAM" id="MobiDB-lite"/>
    </source>
</evidence>
<gene>
    <name evidence="2" type="ORF">WA026_019282</name>
</gene>
<protein>
    <recommendedName>
        <fullName evidence="4">Protein kinase domain-containing protein</fullName>
    </recommendedName>
</protein>